<name>A0A6J6NRB9_9ZZZZ</name>
<keyword evidence="1" id="KW-0812">Transmembrane</keyword>
<accession>A0A6J6NRB9</accession>
<evidence type="ECO:0000313" key="2">
    <source>
        <dbReference type="EMBL" id="CAB4688696.1"/>
    </source>
</evidence>
<dbReference type="InterPro" id="IPR021517">
    <property type="entry name" value="DUF3180"/>
</dbReference>
<reference evidence="2" key="1">
    <citation type="submission" date="2020-05" db="EMBL/GenBank/DDBJ databases">
        <authorList>
            <person name="Chiriac C."/>
            <person name="Salcher M."/>
            <person name="Ghai R."/>
            <person name="Kavagutti S V."/>
        </authorList>
    </citation>
    <scope>NUCLEOTIDE SEQUENCE</scope>
</reference>
<feature type="transmembrane region" description="Helical" evidence="1">
    <location>
        <begin position="131"/>
        <end position="151"/>
    </location>
</feature>
<feature type="transmembrane region" description="Helical" evidence="1">
    <location>
        <begin position="87"/>
        <end position="111"/>
    </location>
</feature>
<protein>
    <submittedName>
        <fullName evidence="2">Unannotated protein</fullName>
    </submittedName>
</protein>
<dbReference type="AlphaFoldDB" id="A0A6J6NRB9"/>
<keyword evidence="1" id="KW-0472">Membrane</keyword>
<dbReference type="EMBL" id="CAEZXL010000101">
    <property type="protein sequence ID" value="CAB4688696.1"/>
    <property type="molecule type" value="Genomic_DNA"/>
</dbReference>
<sequence>MKPISVIGVISWTLLAALAGFGYSNWAIANGFHIPVSGITLSISVAVVCIILLVLVYPIWKYKRNLKKVLEAKDATVKKVLPVDPFYAVRVLLLAKAASVTAALFIGWHAGVLVKQFLSPVIATEAIAPNLSAAIVSLLLLTTAFIVVEICKLPDDGNTPKNKSVTA</sequence>
<feature type="transmembrane region" description="Helical" evidence="1">
    <location>
        <begin position="39"/>
        <end position="60"/>
    </location>
</feature>
<evidence type="ECO:0000256" key="1">
    <source>
        <dbReference type="SAM" id="Phobius"/>
    </source>
</evidence>
<dbReference type="Pfam" id="PF11377">
    <property type="entry name" value="DUF3180"/>
    <property type="match status" value="1"/>
</dbReference>
<organism evidence="2">
    <name type="scientific">freshwater metagenome</name>
    <dbReference type="NCBI Taxonomy" id="449393"/>
    <lineage>
        <taxon>unclassified sequences</taxon>
        <taxon>metagenomes</taxon>
        <taxon>ecological metagenomes</taxon>
    </lineage>
</organism>
<keyword evidence="1" id="KW-1133">Transmembrane helix</keyword>
<proteinExistence type="predicted"/>
<gene>
    <name evidence="2" type="ORF">UFOPK2373_00658</name>
</gene>